<dbReference type="InterPro" id="IPR035897">
    <property type="entry name" value="Toll_tir_struct_dom_sf"/>
</dbReference>
<dbReference type="GO" id="GO:0005886">
    <property type="term" value="C:plasma membrane"/>
    <property type="evidence" value="ECO:0007669"/>
    <property type="project" value="TreeGrafter"/>
</dbReference>
<dbReference type="Proteomes" id="UP000052978">
    <property type="component" value="Unassembled WGS sequence"/>
</dbReference>
<gene>
    <name evidence="1" type="ORF">D623_10014176</name>
</gene>
<dbReference type="PANTHER" id="PTHR15079:SF3">
    <property type="entry name" value="MYELOID DIFFERENTIATION PRIMARY RESPONSE PROTEIN MYD88"/>
    <property type="match status" value="1"/>
</dbReference>
<evidence type="ECO:0000313" key="1">
    <source>
        <dbReference type="EMBL" id="EPQ17918.1"/>
    </source>
</evidence>
<dbReference type="GO" id="GO:0050830">
    <property type="term" value="P:defense response to Gram-positive bacterium"/>
    <property type="evidence" value="ECO:0007669"/>
    <property type="project" value="TreeGrafter"/>
</dbReference>
<accession>S7Q3J0</accession>
<dbReference type="Gene3D" id="3.40.50.10140">
    <property type="entry name" value="Toll/interleukin-1 receptor homology (TIR) domain"/>
    <property type="match status" value="1"/>
</dbReference>
<proteinExistence type="predicted"/>
<dbReference type="GO" id="GO:0043123">
    <property type="term" value="P:positive regulation of canonical NF-kappaB signal transduction"/>
    <property type="evidence" value="ECO:0007669"/>
    <property type="project" value="InterPro"/>
</dbReference>
<protein>
    <submittedName>
        <fullName evidence="1">Myeloid differentiation primary response protein MyD88</fullName>
    </submittedName>
</protein>
<dbReference type="SUPFAM" id="SSF52200">
    <property type="entry name" value="Toll/Interleukin receptor TIR domain"/>
    <property type="match status" value="1"/>
</dbReference>
<name>S7Q3J0_MYOBR</name>
<dbReference type="GO" id="GO:0035325">
    <property type="term" value="F:Toll-like receptor binding"/>
    <property type="evidence" value="ECO:0007669"/>
    <property type="project" value="TreeGrafter"/>
</dbReference>
<evidence type="ECO:0000313" key="2">
    <source>
        <dbReference type="Proteomes" id="UP000052978"/>
    </source>
</evidence>
<dbReference type="GO" id="GO:0002755">
    <property type="term" value="P:MyD88-dependent toll-like receptor signaling pathway"/>
    <property type="evidence" value="ECO:0007669"/>
    <property type="project" value="InterPro"/>
</dbReference>
<keyword evidence="2" id="KW-1185">Reference proteome</keyword>
<dbReference type="EMBL" id="KE164431">
    <property type="protein sequence ID" value="EPQ17918.1"/>
    <property type="molecule type" value="Genomic_DNA"/>
</dbReference>
<dbReference type="GO" id="GO:0034142">
    <property type="term" value="P:toll-like receptor 4 signaling pathway"/>
    <property type="evidence" value="ECO:0007669"/>
    <property type="project" value="TreeGrafter"/>
</dbReference>
<dbReference type="GO" id="GO:0070976">
    <property type="term" value="F:TIR domain binding"/>
    <property type="evidence" value="ECO:0007669"/>
    <property type="project" value="InterPro"/>
</dbReference>
<reference evidence="1 2" key="1">
    <citation type="journal article" date="2013" name="Nat. Commun.">
        <title>Genome analysis reveals insights into physiology and longevity of the Brandt's bat Myotis brandtii.</title>
        <authorList>
            <person name="Seim I."/>
            <person name="Fang X."/>
            <person name="Xiong Z."/>
            <person name="Lobanov A.V."/>
            <person name="Huang Z."/>
            <person name="Ma S."/>
            <person name="Feng Y."/>
            <person name="Turanov A.A."/>
            <person name="Zhu Y."/>
            <person name="Lenz T.L."/>
            <person name="Gerashchenko M.V."/>
            <person name="Fan D."/>
            <person name="Hee Yim S."/>
            <person name="Yao X."/>
            <person name="Jordan D."/>
            <person name="Xiong Y."/>
            <person name="Ma Y."/>
            <person name="Lyapunov A.N."/>
            <person name="Chen G."/>
            <person name="Kulakova O.I."/>
            <person name="Sun Y."/>
            <person name="Lee S.G."/>
            <person name="Bronson R.T."/>
            <person name="Moskalev A.A."/>
            <person name="Sunyaev S.R."/>
            <person name="Zhang G."/>
            <person name="Krogh A."/>
            <person name="Wang J."/>
            <person name="Gladyshev V.N."/>
        </authorList>
    </citation>
    <scope>NUCLEOTIDE SEQUENCE [LARGE SCALE GENOMIC DNA]</scope>
</reference>
<dbReference type="PANTHER" id="PTHR15079">
    <property type="entry name" value="MYD88"/>
    <property type="match status" value="1"/>
</dbReference>
<dbReference type="GO" id="GO:0008063">
    <property type="term" value="P:Toll signaling pathway"/>
    <property type="evidence" value="ECO:0007669"/>
    <property type="project" value="TreeGrafter"/>
</dbReference>
<organism evidence="1 2">
    <name type="scientific">Myotis brandtii</name>
    <name type="common">Brandt's bat</name>
    <dbReference type="NCBI Taxonomy" id="109478"/>
    <lineage>
        <taxon>Eukaryota</taxon>
        <taxon>Metazoa</taxon>
        <taxon>Chordata</taxon>
        <taxon>Craniata</taxon>
        <taxon>Vertebrata</taxon>
        <taxon>Euteleostomi</taxon>
        <taxon>Mammalia</taxon>
        <taxon>Eutheria</taxon>
        <taxon>Laurasiatheria</taxon>
        <taxon>Chiroptera</taxon>
        <taxon>Yangochiroptera</taxon>
        <taxon>Vespertilionidae</taxon>
        <taxon>Myotis</taxon>
    </lineage>
</organism>
<dbReference type="InterPro" id="IPR017281">
    <property type="entry name" value="Myelin_different_resp_MyD88"/>
</dbReference>
<dbReference type="GO" id="GO:0045087">
    <property type="term" value="P:innate immune response"/>
    <property type="evidence" value="ECO:0007669"/>
    <property type="project" value="TreeGrafter"/>
</dbReference>
<dbReference type="AlphaFoldDB" id="S7Q3J0"/>
<sequence length="64" mass="7529">MRAWCQLCTPWLAGAHQKRLIPVKYKAMKKEFPSILRFITVCDYTNPCTKSWFWTRLAKALALP</sequence>